<dbReference type="PRINTS" id="PR00420">
    <property type="entry name" value="RNGMNOXGNASE"/>
</dbReference>
<evidence type="ECO:0000256" key="2">
    <source>
        <dbReference type="ARBA" id="ARBA00022630"/>
    </source>
</evidence>
<keyword evidence="3" id="KW-0274">FAD</keyword>
<accession>A0ABR1PU47</accession>
<proteinExistence type="predicted"/>
<reference evidence="6 7" key="1">
    <citation type="submission" date="2023-01" db="EMBL/GenBank/DDBJ databases">
        <title>Analysis of 21 Apiospora genomes using comparative genomics revels a genus with tremendous synthesis potential of carbohydrate active enzymes and secondary metabolites.</title>
        <authorList>
            <person name="Sorensen T."/>
        </authorList>
    </citation>
    <scope>NUCLEOTIDE SEQUENCE [LARGE SCALE GENOMIC DNA]</scope>
    <source>
        <strain evidence="6 7">CBS 24483</strain>
    </source>
</reference>
<evidence type="ECO:0000313" key="6">
    <source>
        <dbReference type="EMBL" id="KAK7937971.1"/>
    </source>
</evidence>
<dbReference type="Proteomes" id="UP001391051">
    <property type="component" value="Unassembled WGS sequence"/>
</dbReference>
<evidence type="ECO:0000313" key="7">
    <source>
        <dbReference type="Proteomes" id="UP001391051"/>
    </source>
</evidence>
<keyword evidence="2" id="KW-0285">Flavoprotein</keyword>
<organism evidence="6 7">
    <name type="scientific">Apiospora aurea</name>
    <dbReference type="NCBI Taxonomy" id="335848"/>
    <lineage>
        <taxon>Eukaryota</taxon>
        <taxon>Fungi</taxon>
        <taxon>Dikarya</taxon>
        <taxon>Ascomycota</taxon>
        <taxon>Pezizomycotina</taxon>
        <taxon>Sordariomycetes</taxon>
        <taxon>Xylariomycetidae</taxon>
        <taxon>Amphisphaeriales</taxon>
        <taxon>Apiosporaceae</taxon>
        <taxon>Apiospora</taxon>
    </lineage>
</organism>
<dbReference type="Gene3D" id="3.50.50.60">
    <property type="entry name" value="FAD/NAD(P)-binding domain"/>
    <property type="match status" value="1"/>
</dbReference>
<dbReference type="InterPro" id="IPR002938">
    <property type="entry name" value="FAD-bd"/>
</dbReference>
<evidence type="ECO:0000256" key="1">
    <source>
        <dbReference type="ARBA" id="ARBA00005179"/>
    </source>
</evidence>
<keyword evidence="7" id="KW-1185">Reference proteome</keyword>
<gene>
    <name evidence="6" type="ORF">PG986_014839</name>
</gene>
<dbReference type="PANTHER" id="PTHR46865:SF7">
    <property type="entry name" value="MONOOXYGENASE, PUTATIVE (AFU_ORTHOLOGUE AFUA_8G07040)-RELATED"/>
    <property type="match status" value="1"/>
</dbReference>
<evidence type="ECO:0000259" key="5">
    <source>
        <dbReference type="Pfam" id="PF01494"/>
    </source>
</evidence>
<comment type="pathway">
    <text evidence="1">Secondary metabolite biosynthesis.</text>
</comment>
<protein>
    <submittedName>
        <fullName evidence="6">FAD/NAD(P)-binding domain-containing protein</fullName>
    </submittedName>
</protein>
<keyword evidence="4" id="KW-0560">Oxidoreductase</keyword>
<sequence length="430" mass="46895">MPLNILIVGAGVCGPALATLLMYADPQHKITVVERAPSLRVSGQQLDVKAQGLPILNKIGLQDAIKLLLVAETGLQFVDTKGKSIAEFGVTTGGKRNYSLTTDREIMRSDLVNTLYEASLERRKEIDDSAGSGRSGGSLKYEFGKSVTELSQDGDGVDVKLSSGETGRYDLVVGADGQGSRTRRLAWGAEASAAAFHPLGIHAAYYSIPRAEGEDGMAKWFNAPESRTILVRNGDRPMTQVYLFARKNAELFRQAYKEPIARQKETFRQVYAGAGWETDRFLKGMDECDNFYAHEIGQIKLDTLHKGRVVLVGDAGYCPAPFTGMGTTLSLIGAYVLAGELAKHKNDIGPALKAYSEVVRPPVDEYQRLPPASLNAIFPSSRFGVWVLQNIAWALGSLKVDQLVHKVLPAENSDGRWPIPEYPELNLPVS</sequence>
<dbReference type="RefSeq" id="XP_066693299.1">
    <property type="nucleotide sequence ID" value="XM_066851061.1"/>
</dbReference>
<dbReference type="PANTHER" id="PTHR46865">
    <property type="entry name" value="OXIDOREDUCTASE-RELATED"/>
    <property type="match status" value="1"/>
</dbReference>
<dbReference type="EMBL" id="JAQQWE010000010">
    <property type="protein sequence ID" value="KAK7937971.1"/>
    <property type="molecule type" value="Genomic_DNA"/>
</dbReference>
<feature type="domain" description="FAD-binding" evidence="5">
    <location>
        <begin position="4"/>
        <end position="346"/>
    </location>
</feature>
<dbReference type="InterPro" id="IPR036188">
    <property type="entry name" value="FAD/NAD-bd_sf"/>
</dbReference>
<comment type="caution">
    <text evidence="6">The sequence shown here is derived from an EMBL/GenBank/DDBJ whole genome shotgun (WGS) entry which is preliminary data.</text>
</comment>
<dbReference type="GeneID" id="92084123"/>
<dbReference type="Pfam" id="PF01494">
    <property type="entry name" value="FAD_binding_3"/>
    <property type="match status" value="1"/>
</dbReference>
<evidence type="ECO:0000256" key="4">
    <source>
        <dbReference type="ARBA" id="ARBA00023002"/>
    </source>
</evidence>
<name>A0ABR1PU47_9PEZI</name>
<dbReference type="InterPro" id="IPR051704">
    <property type="entry name" value="FAD_aromatic-hydroxylase"/>
</dbReference>
<evidence type="ECO:0000256" key="3">
    <source>
        <dbReference type="ARBA" id="ARBA00022827"/>
    </source>
</evidence>
<dbReference type="SUPFAM" id="SSF51905">
    <property type="entry name" value="FAD/NAD(P)-binding domain"/>
    <property type="match status" value="1"/>
</dbReference>